<evidence type="ECO:0000256" key="1">
    <source>
        <dbReference type="SAM" id="Phobius"/>
    </source>
</evidence>
<dbReference type="EMBL" id="FOLO01000005">
    <property type="protein sequence ID" value="SFC13004.1"/>
    <property type="molecule type" value="Genomic_DNA"/>
</dbReference>
<dbReference type="OrthoDB" id="5850615at2"/>
<proteinExistence type="predicted"/>
<dbReference type="AlphaFoldDB" id="A0A1I1GN12"/>
<dbReference type="STRING" id="1123010.SAMN02745724_00967"/>
<dbReference type="RefSeq" id="WP_091980776.1">
    <property type="nucleotide sequence ID" value="NZ_FOLO01000005.1"/>
</dbReference>
<keyword evidence="1" id="KW-0812">Transmembrane</keyword>
<reference evidence="2 3" key="1">
    <citation type="submission" date="2016-10" db="EMBL/GenBank/DDBJ databases">
        <authorList>
            <person name="de Groot N.N."/>
        </authorList>
    </citation>
    <scope>NUCLEOTIDE SEQUENCE [LARGE SCALE GENOMIC DNA]</scope>
    <source>
        <strain evidence="2 3">DSM 6059</strain>
    </source>
</reference>
<accession>A0A1I1GN12</accession>
<evidence type="ECO:0000313" key="2">
    <source>
        <dbReference type="EMBL" id="SFC13004.1"/>
    </source>
</evidence>
<protein>
    <submittedName>
        <fullName evidence="2">Uncharacterized protein</fullName>
    </submittedName>
</protein>
<organism evidence="2 3">
    <name type="scientific">Pseudoalteromonas denitrificans DSM 6059</name>
    <dbReference type="NCBI Taxonomy" id="1123010"/>
    <lineage>
        <taxon>Bacteria</taxon>
        <taxon>Pseudomonadati</taxon>
        <taxon>Pseudomonadota</taxon>
        <taxon>Gammaproteobacteria</taxon>
        <taxon>Alteromonadales</taxon>
        <taxon>Pseudoalteromonadaceae</taxon>
        <taxon>Pseudoalteromonas</taxon>
    </lineage>
</organism>
<gene>
    <name evidence="2" type="ORF">SAMN02745724_00967</name>
</gene>
<keyword evidence="1" id="KW-0472">Membrane</keyword>
<keyword evidence="1" id="KW-1133">Transmembrane helix</keyword>
<feature type="transmembrane region" description="Helical" evidence="1">
    <location>
        <begin position="21"/>
        <end position="43"/>
    </location>
</feature>
<evidence type="ECO:0000313" key="3">
    <source>
        <dbReference type="Proteomes" id="UP000198862"/>
    </source>
</evidence>
<name>A0A1I1GN12_9GAMM</name>
<dbReference type="Proteomes" id="UP000198862">
    <property type="component" value="Unassembled WGS sequence"/>
</dbReference>
<keyword evidence="3" id="KW-1185">Reference proteome</keyword>
<sequence length="379" mass="43870">MKNESRLPKKQNLRTKIRQNLKSISMGFMAVFSAIAIPVWQVYFVETSDIKVEIASIIRKESDGTNIALNTDELAQLELYIPETLLYEYDKQGKRGDKLDFPTFSLSVLLKSFDKAKQDIKNIADINNALRGYQVQIQNFISDKNDDFQLIEFRIANLKEWNLSRYIEDSEASYYEDQLLAITRSYSSMTFDANNQPIINLKAVKSLLIDVDEDLSEVSSDNIKRLNRLRDDIRNIESQLEKLQKSQTDKYSFFEVELVVTNNGRVSTSLRPLALMRIQISENNYADVILKMKNYSQNAELDSAATKIIRFTSEQIISFPKDDQRMVNSFWGSTAWFHIYTMNTSQEIFISNRVAFADSLNQKFILDKLKDKASDHMIN</sequence>